<dbReference type="PROSITE" id="PS00444">
    <property type="entry name" value="POLYPRENYL_SYNTHASE_2"/>
    <property type="match status" value="1"/>
</dbReference>
<evidence type="ECO:0000256" key="2">
    <source>
        <dbReference type="ARBA" id="ARBA00006706"/>
    </source>
</evidence>
<reference evidence="8 9" key="1">
    <citation type="submission" date="2017-03" db="EMBL/GenBank/DDBJ databases">
        <authorList>
            <person name="Afonso C.L."/>
            <person name="Miller P.J."/>
            <person name="Scott M.A."/>
            <person name="Spackman E."/>
            <person name="Goraichik I."/>
            <person name="Dimitrov K.M."/>
            <person name="Suarez D.L."/>
            <person name="Swayne D.E."/>
        </authorList>
    </citation>
    <scope>NUCLEOTIDE SEQUENCE [LARGE SCALE GENOMIC DNA]</scope>
    <source>
        <strain evidence="8 9">CECT 7691</strain>
    </source>
</reference>
<dbReference type="OrthoDB" id="9805316at2"/>
<sequence>MVTDGLDFPAALGAVAAAVEAEMTALLGDDSEAPSRVTEAMRYAVLAGGKRLRPFLVVTVADLFEVPRPRALRVAAALEFVHTYSLVHDDLPCMDDDDLRRGQPTVHRQFDEATAVLAGDGLLTRAFDILADPATHPDGAVRADLVRRLALAAGPRGMVGGQALDLAAAEARLDIAAINRLQSLKTGALIRFACEAGAVLAGVNDQLERLGSYAEALGLAFQIADDLLDTEGDAAELGKAVGKDAALGKATYVALLGPDEARRRARALAERAASEVDHWGPRAALLKEVAEFAVRRRV</sequence>
<dbReference type="FunFam" id="1.10.600.10:FF:000001">
    <property type="entry name" value="Geranylgeranyl diphosphate synthase"/>
    <property type="match status" value="1"/>
</dbReference>
<dbReference type="SFLD" id="SFLDS00005">
    <property type="entry name" value="Isoprenoid_Synthase_Type_I"/>
    <property type="match status" value="1"/>
</dbReference>
<dbReference type="RefSeq" id="WP_085884866.1">
    <property type="nucleotide sequence ID" value="NZ_FWFR01000003.1"/>
</dbReference>
<dbReference type="Proteomes" id="UP000193200">
    <property type="component" value="Unassembled WGS sequence"/>
</dbReference>
<dbReference type="FunCoup" id="A0A1Y5TZW9">
    <property type="interactions" value="391"/>
</dbReference>
<dbReference type="InterPro" id="IPR053378">
    <property type="entry name" value="Prenyl_diphosphate_synthase"/>
</dbReference>
<dbReference type="Pfam" id="PF00348">
    <property type="entry name" value="polyprenyl_synt"/>
    <property type="match status" value="1"/>
</dbReference>
<evidence type="ECO:0000256" key="3">
    <source>
        <dbReference type="ARBA" id="ARBA00022679"/>
    </source>
</evidence>
<proteinExistence type="inferred from homology"/>
<evidence type="ECO:0000313" key="9">
    <source>
        <dbReference type="Proteomes" id="UP000193200"/>
    </source>
</evidence>
<keyword evidence="3 7" id="KW-0808">Transferase</keyword>
<evidence type="ECO:0000313" key="8">
    <source>
        <dbReference type="EMBL" id="SLN72918.1"/>
    </source>
</evidence>
<dbReference type="InterPro" id="IPR000092">
    <property type="entry name" value="Polyprenyl_synt"/>
</dbReference>
<keyword evidence="6" id="KW-0414">Isoprene biosynthesis</keyword>
<comment type="similarity">
    <text evidence="2 7">Belongs to the FPP/GGPP synthase family.</text>
</comment>
<evidence type="ECO:0000256" key="1">
    <source>
        <dbReference type="ARBA" id="ARBA00001946"/>
    </source>
</evidence>
<comment type="cofactor">
    <cofactor evidence="1">
        <name>Mg(2+)</name>
        <dbReference type="ChEBI" id="CHEBI:18420"/>
    </cofactor>
</comment>
<keyword evidence="9" id="KW-1185">Reference proteome</keyword>
<dbReference type="GO" id="GO:0005737">
    <property type="term" value="C:cytoplasm"/>
    <property type="evidence" value="ECO:0007669"/>
    <property type="project" value="UniProtKB-ARBA"/>
</dbReference>
<dbReference type="AlphaFoldDB" id="A0A1Y5TZW9"/>
<dbReference type="Gene3D" id="1.10.600.10">
    <property type="entry name" value="Farnesyl Diphosphate Synthase"/>
    <property type="match status" value="1"/>
</dbReference>
<dbReference type="SFLD" id="SFLDG01017">
    <property type="entry name" value="Polyprenyl_Transferase_Like"/>
    <property type="match status" value="1"/>
</dbReference>
<protein>
    <submittedName>
        <fullName evidence="8">Farnesyl diphosphate synthase</fullName>
        <ecNumber evidence="8">2.5.1.10</ecNumber>
    </submittedName>
</protein>
<accession>A0A1Y5TZW9</accession>
<gene>
    <name evidence="8" type="ORF">OCH7691_03531</name>
</gene>
<organism evidence="8 9">
    <name type="scientific">Oceanibacterium hippocampi</name>
    <dbReference type="NCBI Taxonomy" id="745714"/>
    <lineage>
        <taxon>Bacteria</taxon>
        <taxon>Pseudomonadati</taxon>
        <taxon>Pseudomonadota</taxon>
        <taxon>Alphaproteobacteria</taxon>
        <taxon>Sneathiellales</taxon>
        <taxon>Sneathiellaceae</taxon>
        <taxon>Oceanibacterium</taxon>
    </lineage>
</organism>
<dbReference type="SUPFAM" id="SSF48576">
    <property type="entry name" value="Terpenoid synthases"/>
    <property type="match status" value="1"/>
</dbReference>
<keyword evidence="5" id="KW-0460">Magnesium</keyword>
<evidence type="ECO:0000256" key="5">
    <source>
        <dbReference type="ARBA" id="ARBA00022842"/>
    </source>
</evidence>
<evidence type="ECO:0000256" key="4">
    <source>
        <dbReference type="ARBA" id="ARBA00022723"/>
    </source>
</evidence>
<dbReference type="PANTHER" id="PTHR43281:SF1">
    <property type="entry name" value="FARNESYL DIPHOSPHATE SYNTHASE"/>
    <property type="match status" value="1"/>
</dbReference>
<evidence type="ECO:0000256" key="7">
    <source>
        <dbReference type="RuleBase" id="RU004466"/>
    </source>
</evidence>
<dbReference type="GO" id="GO:0046872">
    <property type="term" value="F:metal ion binding"/>
    <property type="evidence" value="ECO:0007669"/>
    <property type="project" value="UniProtKB-KW"/>
</dbReference>
<dbReference type="NCBIfam" id="NF045485">
    <property type="entry name" value="FPPsyn"/>
    <property type="match status" value="1"/>
</dbReference>
<dbReference type="InterPro" id="IPR008949">
    <property type="entry name" value="Isoprenoid_synthase_dom_sf"/>
</dbReference>
<name>A0A1Y5TZW9_9PROT</name>
<evidence type="ECO:0000256" key="6">
    <source>
        <dbReference type="ARBA" id="ARBA00023229"/>
    </source>
</evidence>
<dbReference type="PANTHER" id="PTHR43281">
    <property type="entry name" value="FARNESYL DIPHOSPHATE SYNTHASE"/>
    <property type="match status" value="1"/>
</dbReference>
<dbReference type="EC" id="2.5.1.10" evidence="8"/>
<keyword evidence="4" id="KW-0479">Metal-binding</keyword>
<dbReference type="GO" id="GO:0016114">
    <property type="term" value="P:terpenoid biosynthetic process"/>
    <property type="evidence" value="ECO:0007669"/>
    <property type="project" value="UniProtKB-ARBA"/>
</dbReference>
<dbReference type="GO" id="GO:0004337">
    <property type="term" value="F:(2E,6E)-farnesyl diphosphate synthase activity"/>
    <property type="evidence" value="ECO:0007669"/>
    <property type="project" value="UniProtKB-EC"/>
</dbReference>
<dbReference type="InterPro" id="IPR033749">
    <property type="entry name" value="Polyprenyl_synt_CS"/>
</dbReference>
<dbReference type="EMBL" id="FWFR01000003">
    <property type="protein sequence ID" value="SLN72918.1"/>
    <property type="molecule type" value="Genomic_DNA"/>
</dbReference>
<dbReference type="CDD" id="cd00685">
    <property type="entry name" value="Trans_IPPS_HT"/>
    <property type="match status" value="1"/>
</dbReference>
<dbReference type="InParanoid" id="A0A1Y5TZW9"/>
<dbReference type="PROSITE" id="PS00723">
    <property type="entry name" value="POLYPRENYL_SYNTHASE_1"/>
    <property type="match status" value="1"/>
</dbReference>